<dbReference type="InterPro" id="IPR027956">
    <property type="entry name" value="CIROZ"/>
</dbReference>
<dbReference type="EMBL" id="CABDUW010000429">
    <property type="protein sequence ID" value="VTJ68414.1"/>
    <property type="molecule type" value="Genomic_DNA"/>
</dbReference>
<reference evidence="2" key="1">
    <citation type="submission" date="2019-04" db="EMBL/GenBank/DDBJ databases">
        <authorList>
            <person name="Alioto T."/>
            <person name="Alioto T."/>
        </authorList>
    </citation>
    <scope>NUCLEOTIDE SEQUENCE [LARGE SCALE GENOMIC DNA]</scope>
</reference>
<evidence type="ECO:0000256" key="1">
    <source>
        <dbReference type="SAM" id="MobiDB-lite"/>
    </source>
</evidence>
<feature type="region of interest" description="Disordered" evidence="1">
    <location>
        <begin position="1"/>
        <end position="312"/>
    </location>
</feature>
<keyword evidence="3" id="KW-1185">Reference proteome</keyword>
<feature type="compositionally biased region" description="Polar residues" evidence="1">
    <location>
        <begin position="38"/>
        <end position="49"/>
    </location>
</feature>
<name>A0A5E4BF77_MARMO</name>
<dbReference type="Proteomes" id="UP000335636">
    <property type="component" value="Unassembled WGS sequence"/>
</dbReference>
<feature type="compositionally biased region" description="Low complexity" evidence="1">
    <location>
        <begin position="224"/>
        <end position="236"/>
    </location>
</feature>
<dbReference type="PANTHER" id="PTHR38653">
    <property type="entry name" value="GENE 572-RELATED"/>
    <property type="match status" value="1"/>
</dbReference>
<comment type="caution">
    <text evidence="2">The sequence shown here is derived from an EMBL/GenBank/DDBJ whole genome shotgun (WGS) entry which is preliminary data.</text>
</comment>
<sequence>MAPKFPWGEPSHLSRLPPQSPQGPGGCPGCPGALRPSLPSSDMTLSSAVSPRWPPGRSDPPKVSPGSEQSVTEDPGPTRPKQDPTQPLGSPLLGDVASSEPLPGEPTRASRALQPLTRHLEARLAEETLVSRFSLKEMSSVTGSKEPPQSGRGLSQEGAGGSLGPLSPEPSQDMERQGLTSLLGMDAIFTTPREQQTATRDPLEASEPESSKGHEVDPTAPLTALVESPLASSSEEPAVRAPDLESTPKWPVSWRGSGAAHTPSPSPLQTLSLRAPAETTSPPPALEPGNPFSANPGASLQQEPTAHTGHQP</sequence>
<organism evidence="2 3">
    <name type="scientific">Marmota monax</name>
    <name type="common">Woodchuck</name>
    <dbReference type="NCBI Taxonomy" id="9995"/>
    <lineage>
        <taxon>Eukaryota</taxon>
        <taxon>Metazoa</taxon>
        <taxon>Chordata</taxon>
        <taxon>Craniata</taxon>
        <taxon>Vertebrata</taxon>
        <taxon>Euteleostomi</taxon>
        <taxon>Mammalia</taxon>
        <taxon>Eutheria</taxon>
        <taxon>Euarchontoglires</taxon>
        <taxon>Glires</taxon>
        <taxon>Rodentia</taxon>
        <taxon>Sciuromorpha</taxon>
        <taxon>Sciuridae</taxon>
        <taxon>Xerinae</taxon>
        <taxon>Marmotini</taxon>
        <taxon>Marmota</taxon>
    </lineage>
</organism>
<evidence type="ECO:0000313" key="2">
    <source>
        <dbReference type="EMBL" id="VTJ68414.1"/>
    </source>
</evidence>
<gene>
    <name evidence="2" type="ORF">MONAX_5E001408</name>
</gene>
<accession>A0A5E4BF77</accession>
<dbReference type="PANTHER" id="PTHR38653:SF1">
    <property type="entry name" value="GENE 572-RELATED"/>
    <property type="match status" value="1"/>
</dbReference>
<evidence type="ECO:0000313" key="3">
    <source>
        <dbReference type="Proteomes" id="UP000335636"/>
    </source>
</evidence>
<protein>
    <submittedName>
        <fullName evidence="2">Uncharacterized protein</fullName>
    </submittedName>
</protein>
<proteinExistence type="predicted"/>
<feature type="compositionally biased region" description="Polar residues" evidence="1">
    <location>
        <begin position="292"/>
        <end position="312"/>
    </location>
</feature>
<dbReference type="AlphaFoldDB" id="A0A5E4BF77"/>